<evidence type="ECO:0000256" key="1">
    <source>
        <dbReference type="SAM" id="MobiDB-lite"/>
    </source>
</evidence>
<dbReference type="AlphaFoldDB" id="A0A1B6MPB8"/>
<sequence length="231" mass="25923">MVIVNTRKFRFICFIFVIFFVSKSHADEGVQVSGDPQSKAVGAGSDSGGECKEPEVGSDDKDRRAPSQEEKGSDSSKLDNSEPPAASNVEEKIQIVKVEDEQRPPEVVEPKPQSEKSESSDQPSEEPEEKIEETKSDEVNRPLVAADSKRLNSKDDENTHKINLNDVNTYSADEDHSHNMKRDISYSEFLGLPRDASYFFEDLEPFINNNSNNRINRAASSKLTGRRWVRS</sequence>
<dbReference type="EMBL" id="GEBQ01002180">
    <property type="protein sequence ID" value="JAT37797.1"/>
    <property type="molecule type" value="Transcribed_RNA"/>
</dbReference>
<gene>
    <name evidence="3" type="ORF">g.47121</name>
</gene>
<evidence type="ECO:0000313" key="3">
    <source>
        <dbReference type="EMBL" id="JAT37797.1"/>
    </source>
</evidence>
<feature type="compositionally biased region" description="Basic and acidic residues" evidence="1">
    <location>
        <begin position="49"/>
        <end position="80"/>
    </location>
</feature>
<feature type="region of interest" description="Disordered" evidence="1">
    <location>
        <begin position="29"/>
        <end position="176"/>
    </location>
</feature>
<feature type="compositionally biased region" description="Basic and acidic residues" evidence="1">
    <location>
        <begin position="89"/>
        <end position="119"/>
    </location>
</feature>
<proteinExistence type="predicted"/>
<feature type="compositionally biased region" description="Polar residues" evidence="1">
    <location>
        <begin position="161"/>
        <end position="171"/>
    </location>
</feature>
<accession>A0A1B6MPB8</accession>
<feature type="chain" id="PRO_5008588533" evidence="2">
    <location>
        <begin position="27"/>
        <end position="231"/>
    </location>
</feature>
<keyword evidence="2" id="KW-0732">Signal</keyword>
<reference evidence="3" key="1">
    <citation type="submission" date="2015-11" db="EMBL/GenBank/DDBJ databases">
        <title>De novo transcriptome assembly of four potential Pierce s Disease insect vectors from Arizona vineyards.</title>
        <authorList>
            <person name="Tassone E.E."/>
        </authorList>
    </citation>
    <scope>NUCLEOTIDE SEQUENCE</scope>
</reference>
<name>A0A1B6MPB8_9HEMI</name>
<feature type="compositionally biased region" description="Basic and acidic residues" evidence="1">
    <location>
        <begin position="147"/>
        <end position="160"/>
    </location>
</feature>
<protein>
    <submittedName>
        <fullName evidence="3">Uncharacterized protein</fullName>
    </submittedName>
</protein>
<evidence type="ECO:0000256" key="2">
    <source>
        <dbReference type="SAM" id="SignalP"/>
    </source>
</evidence>
<feature type="signal peptide" evidence="2">
    <location>
        <begin position="1"/>
        <end position="26"/>
    </location>
</feature>
<organism evidence="3">
    <name type="scientific">Graphocephala atropunctata</name>
    <dbReference type="NCBI Taxonomy" id="36148"/>
    <lineage>
        <taxon>Eukaryota</taxon>
        <taxon>Metazoa</taxon>
        <taxon>Ecdysozoa</taxon>
        <taxon>Arthropoda</taxon>
        <taxon>Hexapoda</taxon>
        <taxon>Insecta</taxon>
        <taxon>Pterygota</taxon>
        <taxon>Neoptera</taxon>
        <taxon>Paraneoptera</taxon>
        <taxon>Hemiptera</taxon>
        <taxon>Auchenorrhyncha</taxon>
        <taxon>Membracoidea</taxon>
        <taxon>Cicadellidae</taxon>
        <taxon>Cicadellinae</taxon>
        <taxon>Cicadellini</taxon>
        <taxon>Graphocephala</taxon>
    </lineage>
</organism>